<feature type="compositionally biased region" description="Low complexity" evidence="6">
    <location>
        <begin position="42"/>
        <end position="71"/>
    </location>
</feature>
<dbReference type="InterPro" id="IPR002123">
    <property type="entry name" value="Plipid/glycerol_acylTrfase"/>
</dbReference>
<evidence type="ECO:0000256" key="4">
    <source>
        <dbReference type="ARBA" id="ARBA00023098"/>
    </source>
</evidence>
<dbReference type="Pfam" id="PF01553">
    <property type="entry name" value="Acyltransferase"/>
    <property type="match status" value="1"/>
</dbReference>
<protein>
    <submittedName>
        <fullName evidence="8">Lysophosphatidic acid acyltransferase 2</fullName>
    </submittedName>
</protein>
<accession>A0A221S601</accession>
<dbReference type="CDD" id="cd07989">
    <property type="entry name" value="LPLAT_AGPAT-like"/>
    <property type="match status" value="1"/>
</dbReference>
<keyword evidence="3 8" id="KW-0808">Transferase</keyword>
<keyword evidence="5 8" id="KW-0012">Acyltransferase</keyword>
<evidence type="ECO:0000256" key="5">
    <source>
        <dbReference type="ARBA" id="ARBA00023315"/>
    </source>
</evidence>
<evidence type="ECO:0000256" key="3">
    <source>
        <dbReference type="ARBA" id="ARBA00022679"/>
    </source>
</evidence>
<dbReference type="PANTHER" id="PTHR10434">
    <property type="entry name" value="1-ACYL-SN-GLYCEROL-3-PHOSPHATE ACYLTRANSFERASE"/>
    <property type="match status" value="1"/>
</dbReference>
<reference evidence="8" key="1">
    <citation type="submission" date="2016-08" db="EMBL/GenBank/DDBJ databases">
        <title>Expression of exclusive phospholipids and autonomous membrane biogenesis indicate a host-independent lifestyle of Eimeria sporozoites.</title>
        <authorList>
            <person name="Gupta N."/>
            <person name="Kong P."/>
        </authorList>
    </citation>
    <scope>NUCLEOTIDE SEQUENCE</scope>
</reference>
<dbReference type="SUPFAM" id="SSF69593">
    <property type="entry name" value="Glycerol-3-phosphate (1)-acyltransferase"/>
    <property type="match status" value="1"/>
</dbReference>
<evidence type="ECO:0000259" key="7">
    <source>
        <dbReference type="SMART" id="SM00563"/>
    </source>
</evidence>
<dbReference type="GO" id="GO:0003841">
    <property type="term" value="F:1-acylglycerol-3-phosphate O-acyltransferase activity"/>
    <property type="evidence" value="ECO:0007669"/>
    <property type="project" value="TreeGrafter"/>
</dbReference>
<dbReference type="PANTHER" id="PTHR10434:SF64">
    <property type="entry name" value="1-ACYL-SN-GLYCEROL-3-PHOSPHATE ACYLTRANSFERASE-RELATED"/>
    <property type="match status" value="1"/>
</dbReference>
<keyword evidence="2" id="KW-0444">Lipid biosynthesis</keyword>
<dbReference type="GO" id="GO:0006654">
    <property type="term" value="P:phosphatidic acid biosynthetic process"/>
    <property type="evidence" value="ECO:0007669"/>
    <property type="project" value="TreeGrafter"/>
</dbReference>
<comment type="pathway">
    <text evidence="1">Lipid metabolism.</text>
</comment>
<name>A0A221S601_9EIME</name>
<evidence type="ECO:0000256" key="2">
    <source>
        <dbReference type="ARBA" id="ARBA00022516"/>
    </source>
</evidence>
<evidence type="ECO:0000256" key="1">
    <source>
        <dbReference type="ARBA" id="ARBA00005189"/>
    </source>
</evidence>
<evidence type="ECO:0000313" key="8">
    <source>
        <dbReference type="EMBL" id="ASN64454.1"/>
    </source>
</evidence>
<feature type="domain" description="Phospholipid/glycerol acyltransferase" evidence="7">
    <location>
        <begin position="201"/>
        <end position="326"/>
    </location>
</feature>
<evidence type="ECO:0000256" key="6">
    <source>
        <dbReference type="SAM" id="MobiDB-lite"/>
    </source>
</evidence>
<dbReference type="VEuPathDB" id="ToxoDB:EfaB_MINUS_12065.g1058"/>
<organism evidence="8">
    <name type="scientific">Eimeria falciformis</name>
    <dbReference type="NCBI Taxonomy" id="84963"/>
    <lineage>
        <taxon>Eukaryota</taxon>
        <taxon>Sar</taxon>
        <taxon>Alveolata</taxon>
        <taxon>Apicomplexa</taxon>
        <taxon>Conoidasida</taxon>
        <taxon>Coccidia</taxon>
        <taxon>Eucoccidiorida</taxon>
        <taxon>Eimeriorina</taxon>
        <taxon>Eimeriidae</taxon>
        <taxon>Eimeria</taxon>
    </lineage>
</organism>
<proteinExistence type="evidence at transcript level"/>
<dbReference type="EMBL" id="KX785368">
    <property type="protein sequence ID" value="ASN64454.1"/>
    <property type="molecule type" value="mRNA"/>
</dbReference>
<dbReference type="AlphaFoldDB" id="A0A221S601"/>
<sequence length="393" mass="42279">MPLLPQKFWVPLFLQRLAARKCSSSSSSTDHTTKNHRRTRSSKNSSRSSTSCSKTGSSSSSGSSNSSSCDSSCSSIGTTVKRWLLQGRLCAVGVAYFAIWEIALLLNMALSSSWGLCLSAAAAAAEGVGISSCCTRWFPTFTARSKALRAALQQQQLLLQQRMAARASLISSFLCRIALTLVGLKPRVFGAENAAAVQAPCLVVCNHCGLIDILVTGGFLPLDHIRFISKHEVFSWPVVGRAMRDIGVVGFDRTKIGGAVRLVRETAQVMKTYKAARSAFHKAPVFLGFPEGSRSSDGRAGPPKLGLFQIASKLEMLVLPVSIVGAHKVQPVGRLLPLPSAKPMELHIHPAIDIRNKPVEEAALEVWEAVVRGLPADQQPLLPIKVEEQAALQ</sequence>
<feature type="region of interest" description="Disordered" evidence="6">
    <location>
        <begin position="24"/>
        <end position="71"/>
    </location>
</feature>
<keyword evidence="4" id="KW-0443">Lipid metabolism</keyword>
<dbReference type="SMART" id="SM00563">
    <property type="entry name" value="PlsC"/>
    <property type="match status" value="1"/>
</dbReference>